<dbReference type="AlphaFoldDB" id="A0A8T0X680"/>
<dbReference type="PANTHER" id="PTHR48055">
    <property type="entry name" value="LEUCINE-RICH REPEAT RECEPTOR PROTEIN KINASE EMS1"/>
    <property type="match status" value="1"/>
</dbReference>
<dbReference type="GO" id="GO:0004672">
    <property type="term" value="F:protein kinase activity"/>
    <property type="evidence" value="ECO:0007669"/>
    <property type="project" value="InterPro"/>
</dbReference>
<evidence type="ECO:0000259" key="1">
    <source>
        <dbReference type="PROSITE" id="PS50011"/>
    </source>
</evidence>
<accession>A0A8T0X680</accession>
<reference evidence="2" key="1">
    <citation type="submission" date="2020-05" db="EMBL/GenBank/DDBJ databases">
        <title>WGS assembly of Panicum virgatum.</title>
        <authorList>
            <person name="Lovell J.T."/>
            <person name="Jenkins J."/>
            <person name="Shu S."/>
            <person name="Juenger T.E."/>
            <person name="Schmutz J."/>
        </authorList>
    </citation>
    <scope>NUCLEOTIDE SEQUENCE</scope>
    <source>
        <strain evidence="2">AP13</strain>
    </source>
</reference>
<dbReference type="PROSITE" id="PS50011">
    <property type="entry name" value="PROTEIN_KINASE_DOM"/>
    <property type="match status" value="1"/>
</dbReference>
<proteinExistence type="predicted"/>
<evidence type="ECO:0000313" key="3">
    <source>
        <dbReference type="Proteomes" id="UP000823388"/>
    </source>
</evidence>
<dbReference type="EMBL" id="CM029037">
    <property type="protein sequence ID" value="KAG2657062.1"/>
    <property type="molecule type" value="Genomic_DNA"/>
</dbReference>
<gene>
    <name evidence="2" type="ORF">PVAP13_1KG117254</name>
</gene>
<keyword evidence="3" id="KW-1185">Reference proteome</keyword>
<dbReference type="InterPro" id="IPR001245">
    <property type="entry name" value="Ser-Thr/Tyr_kinase_cat_dom"/>
</dbReference>
<evidence type="ECO:0000313" key="2">
    <source>
        <dbReference type="EMBL" id="KAG2657062.1"/>
    </source>
</evidence>
<dbReference type="InterPro" id="IPR051564">
    <property type="entry name" value="LRR_receptor-like_kinase"/>
</dbReference>
<dbReference type="GO" id="GO:0005524">
    <property type="term" value="F:ATP binding"/>
    <property type="evidence" value="ECO:0007669"/>
    <property type="project" value="InterPro"/>
</dbReference>
<protein>
    <recommendedName>
        <fullName evidence="1">Protein kinase domain-containing protein</fullName>
    </recommendedName>
</protein>
<dbReference type="SUPFAM" id="SSF56112">
    <property type="entry name" value="Protein kinase-like (PK-like)"/>
    <property type="match status" value="1"/>
</dbReference>
<dbReference type="InterPro" id="IPR000719">
    <property type="entry name" value="Prot_kinase_dom"/>
</dbReference>
<feature type="domain" description="Protein kinase" evidence="1">
    <location>
        <begin position="1"/>
        <end position="126"/>
    </location>
</feature>
<dbReference type="Gene3D" id="1.10.510.10">
    <property type="entry name" value="Transferase(Phosphotransferase) domain 1"/>
    <property type="match status" value="1"/>
</dbReference>
<sequence>MRRTIGYAAPEYGQGNNASIQGDVYSFGILLLEMFTRKRPTDSEFTEGSNLHKYVEMALPDQAIGAINQHLLSVTEDNEARTQDSQNITEKRIACIISVLQIGILCSKDLPADRPQIGDALKELLVTRDKLI</sequence>
<dbReference type="Pfam" id="PF07714">
    <property type="entry name" value="PK_Tyr_Ser-Thr"/>
    <property type="match status" value="1"/>
</dbReference>
<comment type="caution">
    <text evidence="2">The sequence shown here is derived from an EMBL/GenBank/DDBJ whole genome shotgun (WGS) entry which is preliminary data.</text>
</comment>
<dbReference type="GO" id="GO:0016020">
    <property type="term" value="C:membrane"/>
    <property type="evidence" value="ECO:0007669"/>
    <property type="project" value="TreeGrafter"/>
</dbReference>
<dbReference type="Proteomes" id="UP000823388">
    <property type="component" value="Chromosome 1K"/>
</dbReference>
<organism evidence="2 3">
    <name type="scientific">Panicum virgatum</name>
    <name type="common">Blackwell switchgrass</name>
    <dbReference type="NCBI Taxonomy" id="38727"/>
    <lineage>
        <taxon>Eukaryota</taxon>
        <taxon>Viridiplantae</taxon>
        <taxon>Streptophyta</taxon>
        <taxon>Embryophyta</taxon>
        <taxon>Tracheophyta</taxon>
        <taxon>Spermatophyta</taxon>
        <taxon>Magnoliopsida</taxon>
        <taxon>Liliopsida</taxon>
        <taxon>Poales</taxon>
        <taxon>Poaceae</taxon>
        <taxon>PACMAD clade</taxon>
        <taxon>Panicoideae</taxon>
        <taxon>Panicodae</taxon>
        <taxon>Paniceae</taxon>
        <taxon>Panicinae</taxon>
        <taxon>Panicum</taxon>
        <taxon>Panicum sect. Hiantes</taxon>
    </lineage>
</organism>
<dbReference type="InterPro" id="IPR011009">
    <property type="entry name" value="Kinase-like_dom_sf"/>
</dbReference>
<dbReference type="PANTHER" id="PTHR48055:SF55">
    <property type="entry name" value="PROTEIN KINASE DOMAIN-CONTAINING PROTEIN"/>
    <property type="match status" value="1"/>
</dbReference>
<name>A0A8T0X680_PANVG</name>